<evidence type="ECO:0000256" key="4">
    <source>
        <dbReference type="ARBA" id="ARBA00023242"/>
    </source>
</evidence>
<keyword evidence="7" id="KW-1185">Reference proteome</keyword>
<evidence type="ECO:0000256" key="3">
    <source>
        <dbReference type="ARBA" id="ARBA00022552"/>
    </source>
</evidence>
<dbReference type="SUPFAM" id="SSF48371">
    <property type="entry name" value="ARM repeat"/>
    <property type="match status" value="1"/>
</dbReference>
<protein>
    <submittedName>
        <fullName evidence="6">Uncharacterized protein</fullName>
    </submittedName>
</protein>
<dbReference type="OrthoDB" id="2019504at2759"/>
<dbReference type="GO" id="GO:0030688">
    <property type="term" value="C:preribosome, small subunit precursor"/>
    <property type="evidence" value="ECO:0007669"/>
    <property type="project" value="InterPro"/>
</dbReference>
<feature type="compositionally biased region" description="Polar residues" evidence="5">
    <location>
        <begin position="291"/>
        <end position="300"/>
    </location>
</feature>
<dbReference type="PANTHER" id="PTHR13026">
    <property type="entry name" value="NNP-1 PROTEIN NOVEL NUCLEAR PROTEIN 1 NOP52"/>
    <property type="match status" value="1"/>
</dbReference>
<dbReference type="GO" id="GO:0006364">
    <property type="term" value="P:rRNA processing"/>
    <property type="evidence" value="ECO:0007669"/>
    <property type="project" value="UniProtKB-KW"/>
</dbReference>
<keyword evidence="3" id="KW-0698">rRNA processing</keyword>
<comment type="caution">
    <text evidence="6">The sequence shown here is derived from an EMBL/GenBank/DDBJ whole genome shotgun (WGS) entry which is preliminary data.</text>
</comment>
<reference evidence="6" key="1">
    <citation type="submission" date="2022-07" db="EMBL/GenBank/DDBJ databases">
        <title>Phylogenomic reconstructions and comparative analyses of Kickxellomycotina fungi.</title>
        <authorList>
            <person name="Reynolds N.K."/>
            <person name="Stajich J.E."/>
            <person name="Barry K."/>
            <person name="Grigoriev I.V."/>
            <person name="Crous P."/>
            <person name="Smith M.E."/>
        </authorList>
    </citation>
    <scope>NUCLEOTIDE SEQUENCE</scope>
    <source>
        <strain evidence="6">RSA 1196</strain>
    </source>
</reference>
<organism evidence="6 7">
    <name type="scientific">Dispira parvispora</name>
    <dbReference type="NCBI Taxonomy" id="1520584"/>
    <lineage>
        <taxon>Eukaryota</taxon>
        <taxon>Fungi</taxon>
        <taxon>Fungi incertae sedis</taxon>
        <taxon>Zoopagomycota</taxon>
        <taxon>Kickxellomycotina</taxon>
        <taxon>Dimargaritomycetes</taxon>
        <taxon>Dimargaritales</taxon>
        <taxon>Dimargaritaceae</taxon>
        <taxon>Dispira</taxon>
    </lineage>
</organism>
<evidence type="ECO:0000313" key="7">
    <source>
        <dbReference type="Proteomes" id="UP001150925"/>
    </source>
</evidence>
<dbReference type="InterPro" id="IPR010301">
    <property type="entry name" value="RRP1"/>
</dbReference>
<dbReference type="GO" id="GO:0005634">
    <property type="term" value="C:nucleus"/>
    <property type="evidence" value="ECO:0007669"/>
    <property type="project" value="UniProtKB-SubCell"/>
</dbReference>
<dbReference type="Proteomes" id="UP001150925">
    <property type="component" value="Unassembled WGS sequence"/>
</dbReference>
<accession>A0A9W8AMI1</accession>
<name>A0A9W8AMI1_9FUNG</name>
<sequence length="394" mass="45186">MTRNHGSLTNFGKRLGSNEKEVRDRAVETLLQWLSSPREVSQEEMLKIWEGLFYCMWMSDKPLVQQALADQLSSALLTIHESFFLLYIRAFWTVLFKEWRGIDKHRINKFLLLARFFLRYTVQGLAQYQWKLEYLTDYTEFMQQNALKPDDFQYPVSLQYHIMDCFVTELDNAVPAGQGRNEVPLTLLLESFGSYLARVRNSTSRKRIKEEVFDALIQRLDESDVAENYPYLVKELPKLSEVLFNLGSDPSATGNGRKTLYMLSEELQSKSEDGDAAPLAKPSGAKCATADHSTPHSTVPNPHHSEPKEKGKRSQQARDTPQGNGKSRKVTSEDSPCGEAHVKTSEDEVVATEPVFNQPDDRRKVLKQKLLSRKKRRAENAWKLCDAIPDESQY</sequence>
<comment type="subcellular location">
    <subcellularLocation>
        <location evidence="1">Nucleus</location>
    </subcellularLocation>
</comment>
<comment type="similarity">
    <text evidence="2">Belongs to the RRP1 family.</text>
</comment>
<evidence type="ECO:0000313" key="6">
    <source>
        <dbReference type="EMBL" id="KAJ1962102.1"/>
    </source>
</evidence>
<dbReference type="PANTHER" id="PTHR13026:SF0">
    <property type="entry name" value="RIBOSOMAL RNA PROCESSING 1B"/>
    <property type="match status" value="1"/>
</dbReference>
<dbReference type="EMBL" id="JANBPY010001017">
    <property type="protein sequence ID" value="KAJ1962102.1"/>
    <property type="molecule type" value="Genomic_DNA"/>
</dbReference>
<keyword evidence="4" id="KW-0539">Nucleus</keyword>
<evidence type="ECO:0000256" key="2">
    <source>
        <dbReference type="ARBA" id="ARBA00006374"/>
    </source>
</evidence>
<dbReference type="AlphaFoldDB" id="A0A9W8AMI1"/>
<gene>
    <name evidence="6" type="ORF">IWQ62_003643</name>
</gene>
<evidence type="ECO:0000256" key="1">
    <source>
        <dbReference type="ARBA" id="ARBA00004123"/>
    </source>
</evidence>
<dbReference type="Pfam" id="PF05997">
    <property type="entry name" value="Nop52"/>
    <property type="match status" value="1"/>
</dbReference>
<feature type="region of interest" description="Disordered" evidence="5">
    <location>
        <begin position="267"/>
        <end position="360"/>
    </location>
</feature>
<dbReference type="InterPro" id="IPR016024">
    <property type="entry name" value="ARM-type_fold"/>
</dbReference>
<evidence type="ECO:0000256" key="5">
    <source>
        <dbReference type="SAM" id="MobiDB-lite"/>
    </source>
</evidence>
<proteinExistence type="inferred from homology"/>